<dbReference type="Proteomes" id="UP000302218">
    <property type="component" value="Chromosome"/>
</dbReference>
<sequence length="362" mass="38711">MEVNCEGCAGCCMDWRPLLEREDGATAAARDADAESGGDGEADHRRQRSRDPFTEGGDEQGSSRKPLDDDANFVPLTRDEVRAFLDAGMADALTPRFWYARDARGERSDGANEEEGPASGAPRGNGADDEGVDIDGHTVAAVAGRPVFFVGLRKPPKPVAPFGREEPTWLPICVFLDPATLQCRIHGSDRYPDECGAYPERNLALEQATECERVEAAFGGDRLCGADHDDPDGLLLGSQAIGAKLFCHPRPADLEGIVERAASGDLTQADRAEVIAVAAASSPGTLATSDHHYERAKARVLEDEGGDDESTASEERSWVGPAIRDWNRRYRAAGETVPSPAVADAVETARGAPETPGWDALE</sequence>
<feature type="region of interest" description="Disordered" evidence="1">
    <location>
        <begin position="23"/>
        <end position="73"/>
    </location>
</feature>
<dbReference type="KEGG" id="nvr:FEJ81_18085"/>
<feature type="region of interest" description="Disordered" evidence="1">
    <location>
        <begin position="105"/>
        <end position="133"/>
    </location>
</feature>
<dbReference type="GeneID" id="40267225"/>
<accession>A0A4P8WNX6</accession>
<protein>
    <submittedName>
        <fullName evidence="2">YkgJ family cysteine cluster protein</fullName>
    </submittedName>
</protein>
<dbReference type="InterPro" id="IPR055953">
    <property type="entry name" value="DUF7531"/>
</dbReference>
<feature type="region of interest" description="Disordered" evidence="1">
    <location>
        <begin position="299"/>
        <end position="319"/>
    </location>
</feature>
<dbReference type="Pfam" id="PF24375">
    <property type="entry name" value="DUF7531"/>
    <property type="match status" value="1"/>
</dbReference>
<organism evidence="2 3">
    <name type="scientific">Natrinema versiforme</name>
    <dbReference type="NCBI Taxonomy" id="88724"/>
    <lineage>
        <taxon>Archaea</taxon>
        <taxon>Methanobacteriati</taxon>
        <taxon>Methanobacteriota</taxon>
        <taxon>Stenosarchaea group</taxon>
        <taxon>Halobacteria</taxon>
        <taxon>Halobacteriales</taxon>
        <taxon>Natrialbaceae</taxon>
        <taxon>Natrinema</taxon>
    </lineage>
</organism>
<evidence type="ECO:0000313" key="2">
    <source>
        <dbReference type="EMBL" id="QCS44153.1"/>
    </source>
</evidence>
<name>A0A4P8WNX6_9EURY</name>
<gene>
    <name evidence="2" type="ORF">FEJ81_18085</name>
</gene>
<evidence type="ECO:0000313" key="3">
    <source>
        <dbReference type="Proteomes" id="UP000302218"/>
    </source>
</evidence>
<dbReference type="EMBL" id="CP040330">
    <property type="protein sequence ID" value="QCS44153.1"/>
    <property type="molecule type" value="Genomic_DNA"/>
</dbReference>
<feature type="compositionally biased region" description="Basic and acidic residues" evidence="1">
    <location>
        <begin position="41"/>
        <end position="53"/>
    </location>
</feature>
<dbReference type="RefSeq" id="WP_138246598.1">
    <property type="nucleotide sequence ID" value="NZ_CP040330.1"/>
</dbReference>
<feature type="region of interest" description="Disordered" evidence="1">
    <location>
        <begin position="333"/>
        <end position="362"/>
    </location>
</feature>
<reference evidence="3" key="1">
    <citation type="submission" date="2019-05" db="EMBL/GenBank/DDBJ databases">
        <title>Genome sequence and methylation pattern of the halophilic Archaeon Natrinema versiforme BOL5-4.</title>
        <authorList>
            <person name="DasSarma P."/>
            <person name="Anton B.P."/>
            <person name="DasSarma S.L."/>
            <person name="Martinez F.L."/>
            <person name="Guzman D."/>
            <person name="Roberts R.J."/>
            <person name="DasSarma S."/>
        </authorList>
    </citation>
    <scope>NUCLEOTIDE SEQUENCE [LARGE SCALE GENOMIC DNA]</scope>
    <source>
        <strain evidence="3">BOL5-4</strain>
    </source>
</reference>
<evidence type="ECO:0000256" key="1">
    <source>
        <dbReference type="SAM" id="MobiDB-lite"/>
    </source>
</evidence>
<dbReference type="AlphaFoldDB" id="A0A4P8WNX6"/>
<feature type="compositionally biased region" description="Acidic residues" evidence="1">
    <location>
        <begin position="303"/>
        <end position="312"/>
    </location>
</feature>
<dbReference type="OrthoDB" id="156950at2157"/>
<proteinExistence type="predicted"/>